<dbReference type="Gene3D" id="1.10.630.10">
    <property type="entry name" value="Cytochrome P450"/>
    <property type="match status" value="1"/>
</dbReference>
<feature type="region of interest" description="Disordered" evidence="2">
    <location>
        <begin position="353"/>
        <end position="374"/>
    </location>
</feature>
<gene>
    <name evidence="3" type="ORF">GCM10009550_46470</name>
</gene>
<dbReference type="RefSeq" id="WP_344243024.1">
    <property type="nucleotide sequence ID" value="NZ_BAAAHH010000020.1"/>
</dbReference>
<organism evidence="3 4">
    <name type="scientific">Actinocorallia libanotica</name>
    <dbReference type="NCBI Taxonomy" id="46162"/>
    <lineage>
        <taxon>Bacteria</taxon>
        <taxon>Bacillati</taxon>
        <taxon>Actinomycetota</taxon>
        <taxon>Actinomycetes</taxon>
        <taxon>Streptosporangiales</taxon>
        <taxon>Thermomonosporaceae</taxon>
        <taxon>Actinocorallia</taxon>
    </lineage>
</organism>
<dbReference type="SUPFAM" id="SSF48264">
    <property type="entry name" value="Cytochrome P450"/>
    <property type="match status" value="1"/>
</dbReference>
<comment type="similarity">
    <text evidence="1">Belongs to the cytochrome P450 family.</text>
</comment>
<protein>
    <submittedName>
        <fullName evidence="3">Cytochrome P450</fullName>
    </submittedName>
</protein>
<dbReference type="PANTHER" id="PTHR46696">
    <property type="entry name" value="P450, PUTATIVE (EUROFUNG)-RELATED"/>
    <property type="match status" value="1"/>
</dbReference>
<dbReference type="Proteomes" id="UP001500665">
    <property type="component" value="Unassembled WGS sequence"/>
</dbReference>
<dbReference type="InterPro" id="IPR036396">
    <property type="entry name" value="Cyt_P450_sf"/>
</dbReference>
<evidence type="ECO:0000313" key="3">
    <source>
        <dbReference type="EMBL" id="GAA0958209.1"/>
    </source>
</evidence>
<dbReference type="Pfam" id="PF00067">
    <property type="entry name" value="p450"/>
    <property type="match status" value="1"/>
</dbReference>
<reference evidence="3 4" key="1">
    <citation type="journal article" date="2019" name="Int. J. Syst. Evol. Microbiol.">
        <title>The Global Catalogue of Microorganisms (GCM) 10K type strain sequencing project: providing services to taxonomists for standard genome sequencing and annotation.</title>
        <authorList>
            <consortium name="The Broad Institute Genomics Platform"/>
            <consortium name="The Broad Institute Genome Sequencing Center for Infectious Disease"/>
            <person name="Wu L."/>
            <person name="Ma J."/>
        </authorList>
    </citation>
    <scope>NUCLEOTIDE SEQUENCE [LARGE SCALE GENOMIC DNA]</scope>
    <source>
        <strain evidence="3 4">JCM 10696</strain>
    </source>
</reference>
<dbReference type="PANTHER" id="PTHR46696:SF1">
    <property type="entry name" value="CYTOCHROME P450 YJIB-RELATED"/>
    <property type="match status" value="1"/>
</dbReference>
<evidence type="ECO:0000256" key="2">
    <source>
        <dbReference type="SAM" id="MobiDB-lite"/>
    </source>
</evidence>
<sequence>MTNPVDAVTSPDPYPYYAGLVAERPLAFDEELGSWVAAGAAEVAAVLRAPGLRVRPPAQPVPPGIRGTPAGEVFGSLVRMNDGETHTRLKSAVGAALARADAGSVRGLADAAARQTFGAAGPDLDELMFAVPARVVAGLCGLPEKEADDAARLVGDFVKCLRPDADSARLREADAAAERLLAMLKPGTRTGDDLLAALVSASAHAALPSLDQVAGNAVGLLSQTYEATAGLIGNTLLAAARQEGSPGALTPFVLEVARHDAPVQNTRRFAAEAVRCGGAVIEPGQSVLVVLAAANRDPAANPEPHRFAPERTEAAVFTFGEAAHRCPGRDLAVAITAGTVGALLDTGFDPASTLPPRPAYRPSPNARIPVLTTG</sequence>
<comment type="caution">
    <text evidence="3">The sequence shown here is derived from an EMBL/GenBank/DDBJ whole genome shotgun (WGS) entry which is preliminary data.</text>
</comment>
<name>A0ABN1RJ27_9ACTN</name>
<accession>A0ABN1RJ27</accession>
<keyword evidence="4" id="KW-1185">Reference proteome</keyword>
<dbReference type="PRINTS" id="PR00359">
    <property type="entry name" value="BP450"/>
</dbReference>
<evidence type="ECO:0000313" key="4">
    <source>
        <dbReference type="Proteomes" id="UP001500665"/>
    </source>
</evidence>
<dbReference type="CDD" id="cd11036">
    <property type="entry name" value="AknT-like"/>
    <property type="match status" value="1"/>
</dbReference>
<proteinExistence type="inferred from homology"/>
<dbReference type="EMBL" id="BAAAHH010000020">
    <property type="protein sequence ID" value="GAA0958209.1"/>
    <property type="molecule type" value="Genomic_DNA"/>
</dbReference>
<evidence type="ECO:0000256" key="1">
    <source>
        <dbReference type="ARBA" id="ARBA00010617"/>
    </source>
</evidence>
<dbReference type="InterPro" id="IPR002397">
    <property type="entry name" value="Cyt_P450_B"/>
</dbReference>
<dbReference type="InterPro" id="IPR001128">
    <property type="entry name" value="Cyt_P450"/>
</dbReference>